<evidence type="ECO:0000256" key="2">
    <source>
        <dbReference type="ARBA" id="ARBA00022490"/>
    </source>
</evidence>
<dbReference type="InterPro" id="IPR023214">
    <property type="entry name" value="HAD_sf"/>
</dbReference>
<dbReference type="InterPro" id="IPR006543">
    <property type="entry name" value="Histidinol-phos"/>
</dbReference>
<dbReference type="CDD" id="cd07503">
    <property type="entry name" value="HAD_HisB-N"/>
    <property type="match status" value="1"/>
</dbReference>
<feature type="binding site" evidence="12">
    <location>
        <position position="107"/>
    </location>
    <ligand>
        <name>Zn(2+)</name>
        <dbReference type="ChEBI" id="CHEBI:29105"/>
    </ligand>
</feature>
<comment type="subcellular location">
    <subcellularLocation>
        <location evidence="1 9">Cytoplasm</location>
    </subcellularLocation>
</comment>
<dbReference type="SUPFAM" id="SSF56784">
    <property type="entry name" value="HAD-like"/>
    <property type="match status" value="1"/>
</dbReference>
<comment type="similarity">
    <text evidence="8 9">Belongs to the gmhB family.</text>
</comment>
<dbReference type="Proteomes" id="UP000650524">
    <property type="component" value="Unassembled WGS sequence"/>
</dbReference>
<dbReference type="GO" id="GO:0046872">
    <property type="term" value="F:metal ion binding"/>
    <property type="evidence" value="ECO:0007669"/>
    <property type="project" value="UniProtKB-KW"/>
</dbReference>
<dbReference type="InterPro" id="IPR006549">
    <property type="entry name" value="HAD-SF_hydro_IIIA"/>
</dbReference>
<evidence type="ECO:0000256" key="7">
    <source>
        <dbReference type="ARBA" id="ARBA00031828"/>
    </source>
</evidence>
<accession>A0A8J6T5E8</accession>
<dbReference type="GO" id="GO:0005737">
    <property type="term" value="C:cytoplasm"/>
    <property type="evidence" value="ECO:0007669"/>
    <property type="project" value="UniProtKB-SubCell"/>
</dbReference>
<feature type="binding site" evidence="12">
    <location>
        <position position="11"/>
    </location>
    <ligand>
        <name>Mg(2+)</name>
        <dbReference type="ChEBI" id="CHEBI:18420"/>
    </ligand>
</feature>
<gene>
    <name evidence="13" type="ORF">H8E19_14195</name>
</gene>
<feature type="binding site" evidence="12">
    <location>
        <position position="92"/>
    </location>
    <ligand>
        <name>Zn(2+)</name>
        <dbReference type="ChEBI" id="CHEBI:29105"/>
    </ligand>
</feature>
<dbReference type="FunFam" id="3.40.50.1000:FF:000037">
    <property type="entry name" value="D,D-heptose 1,7-bisphosphate phosphatase"/>
    <property type="match status" value="1"/>
</dbReference>
<dbReference type="PIRSF" id="PIRSF004682">
    <property type="entry name" value="GmhB"/>
    <property type="match status" value="1"/>
</dbReference>
<dbReference type="EC" id="3.1.3.-" evidence="9"/>
<reference evidence="13 14" key="1">
    <citation type="submission" date="2020-08" db="EMBL/GenBank/DDBJ databases">
        <title>Bridging the membrane lipid divide: bacteria of the FCB group superphylum have the potential to synthesize archaeal ether lipids.</title>
        <authorList>
            <person name="Villanueva L."/>
            <person name="Von Meijenfeldt F.A.B."/>
            <person name="Westbye A.B."/>
            <person name="Yadav S."/>
            <person name="Hopmans E.C."/>
            <person name="Dutilh B.E."/>
            <person name="Sinninghe Damste J.S."/>
        </authorList>
    </citation>
    <scope>NUCLEOTIDE SEQUENCE [LARGE SCALE GENOMIC DNA]</scope>
    <source>
        <strain evidence="13">NIOZ-UU27</strain>
    </source>
</reference>
<dbReference type="InterPro" id="IPR036412">
    <property type="entry name" value="HAD-like_sf"/>
</dbReference>
<keyword evidence="5 12" id="KW-0862">Zinc</keyword>
<evidence type="ECO:0000256" key="8">
    <source>
        <dbReference type="ARBA" id="ARBA00061616"/>
    </source>
</evidence>
<proteinExistence type="inferred from homology"/>
<name>A0A8J6T5E8_9DELT</name>
<dbReference type="Pfam" id="PF13242">
    <property type="entry name" value="Hydrolase_like"/>
    <property type="match status" value="1"/>
</dbReference>
<dbReference type="InterPro" id="IPR004446">
    <property type="entry name" value="Heptose_bisP_phosphatase"/>
</dbReference>
<feature type="binding site" evidence="12">
    <location>
        <position position="134"/>
    </location>
    <ligand>
        <name>Mg(2+)</name>
        <dbReference type="ChEBI" id="CHEBI:18420"/>
    </ligand>
</feature>
<dbReference type="GO" id="GO:0005975">
    <property type="term" value="P:carbohydrate metabolic process"/>
    <property type="evidence" value="ECO:0007669"/>
    <property type="project" value="InterPro"/>
</dbReference>
<dbReference type="NCBIfam" id="TIGR01656">
    <property type="entry name" value="Histidinol-ppas"/>
    <property type="match status" value="1"/>
</dbReference>
<evidence type="ECO:0000256" key="11">
    <source>
        <dbReference type="PIRSR" id="PIRSR004682-3"/>
    </source>
</evidence>
<feature type="site" description="Stabilizes the phosphoryl group" evidence="11">
    <location>
        <position position="51"/>
    </location>
</feature>
<evidence type="ECO:0000256" key="6">
    <source>
        <dbReference type="ARBA" id="ARBA00023277"/>
    </source>
</evidence>
<dbReference type="Gene3D" id="3.40.50.1000">
    <property type="entry name" value="HAD superfamily/HAD-like"/>
    <property type="match status" value="1"/>
</dbReference>
<evidence type="ECO:0000256" key="9">
    <source>
        <dbReference type="PIRNR" id="PIRNR004682"/>
    </source>
</evidence>
<evidence type="ECO:0000256" key="12">
    <source>
        <dbReference type="PIRSR" id="PIRSR004682-4"/>
    </source>
</evidence>
<keyword evidence="3 12" id="KW-0479">Metal-binding</keyword>
<dbReference type="NCBIfam" id="TIGR01662">
    <property type="entry name" value="HAD-SF-IIIA"/>
    <property type="match status" value="1"/>
</dbReference>
<comment type="caution">
    <text evidence="13">The sequence shown here is derived from an EMBL/GenBank/DDBJ whole genome shotgun (WGS) entry which is preliminary data.</text>
</comment>
<keyword evidence="4 9" id="KW-0378">Hydrolase</keyword>
<dbReference type="PANTHER" id="PTHR42891">
    <property type="entry name" value="D-GLYCERO-BETA-D-MANNO-HEPTOSE-1,7-BISPHOSPHATE 7-PHOSPHATASE"/>
    <property type="match status" value="1"/>
</dbReference>
<comment type="cofactor">
    <cofactor evidence="12">
        <name>Mg(2+)</name>
        <dbReference type="ChEBI" id="CHEBI:18420"/>
    </cofactor>
</comment>
<sequence length="198" mass="22610">MKKPAVFIDRDGTINEQMGYINHISRFMLLPGTGEAIRLLNEHGYLVIIVSNQSGVARGYFPMNLVNEVHEHMMVLLERDNARVDGIFFCPHYPKGKLPEYSRACECRKPKTGLIRMACRDFDIDMANSYVIGDRCTDMEMARKADLKGILVKTGYGLGDLEYVFPDLTFEPFHVVDDLLYAAEWIVKKNSGIQELRN</sequence>
<feature type="binding site" evidence="12">
    <location>
        <position position="90"/>
    </location>
    <ligand>
        <name>Zn(2+)</name>
        <dbReference type="ChEBI" id="CHEBI:29105"/>
    </ligand>
</feature>
<feature type="active site" description="Nucleophile" evidence="10">
    <location>
        <position position="9"/>
    </location>
</feature>
<dbReference type="GO" id="GO:0016791">
    <property type="term" value="F:phosphatase activity"/>
    <property type="evidence" value="ECO:0007669"/>
    <property type="project" value="InterPro"/>
</dbReference>
<protein>
    <recommendedName>
        <fullName evidence="7 9">D,D-heptose 1,7-bisphosphate phosphatase</fullName>
        <ecNumber evidence="9">3.1.3.-</ecNumber>
    </recommendedName>
</protein>
<feature type="site" description="Contributes to substrate recognition" evidence="11">
    <location>
        <position position="108"/>
    </location>
</feature>
<evidence type="ECO:0000313" key="14">
    <source>
        <dbReference type="Proteomes" id="UP000650524"/>
    </source>
</evidence>
<organism evidence="13 14">
    <name type="scientific">Candidatus Desulfacyla euxinica</name>
    <dbReference type="NCBI Taxonomy" id="2841693"/>
    <lineage>
        <taxon>Bacteria</taxon>
        <taxon>Deltaproteobacteria</taxon>
        <taxon>Candidatus Desulfacyla</taxon>
    </lineage>
</organism>
<keyword evidence="12" id="KW-0460">Magnesium</keyword>
<keyword evidence="6 9" id="KW-0119">Carbohydrate metabolism</keyword>
<evidence type="ECO:0000313" key="13">
    <source>
        <dbReference type="EMBL" id="MBC8178552.1"/>
    </source>
</evidence>
<evidence type="ECO:0000256" key="1">
    <source>
        <dbReference type="ARBA" id="ARBA00004496"/>
    </source>
</evidence>
<dbReference type="AlphaFoldDB" id="A0A8J6T5E8"/>
<feature type="site" description="Stabilizes the phosphoryl group" evidence="11">
    <location>
        <position position="109"/>
    </location>
</feature>
<evidence type="ECO:0000256" key="5">
    <source>
        <dbReference type="ARBA" id="ARBA00022833"/>
    </source>
</evidence>
<feature type="active site" description="Nucleophile" evidence="10">
    <location>
        <position position="11"/>
    </location>
</feature>
<dbReference type="EMBL" id="JACNJD010000288">
    <property type="protein sequence ID" value="MBC8178552.1"/>
    <property type="molecule type" value="Genomic_DNA"/>
</dbReference>
<dbReference type="PANTHER" id="PTHR42891:SF1">
    <property type="entry name" value="D-GLYCERO-BETA-D-MANNO-HEPTOSE-1,7-BISPHOSPHATE 7-PHOSPHATASE"/>
    <property type="match status" value="1"/>
</dbReference>
<evidence type="ECO:0000256" key="10">
    <source>
        <dbReference type="PIRSR" id="PIRSR004682-1"/>
    </source>
</evidence>
<keyword evidence="2 9" id="KW-0963">Cytoplasm</keyword>
<feature type="binding site" evidence="12">
    <location>
        <position position="9"/>
    </location>
    <ligand>
        <name>Mg(2+)</name>
        <dbReference type="ChEBI" id="CHEBI:18420"/>
    </ligand>
</feature>
<comment type="cofactor">
    <cofactor evidence="12">
        <name>Zn(2+)</name>
        <dbReference type="ChEBI" id="CHEBI:29105"/>
    </cofactor>
</comment>
<feature type="binding site" evidence="12">
    <location>
        <position position="105"/>
    </location>
    <ligand>
        <name>Zn(2+)</name>
        <dbReference type="ChEBI" id="CHEBI:29105"/>
    </ligand>
</feature>
<evidence type="ECO:0000256" key="3">
    <source>
        <dbReference type="ARBA" id="ARBA00022723"/>
    </source>
</evidence>
<evidence type="ECO:0000256" key="4">
    <source>
        <dbReference type="ARBA" id="ARBA00022801"/>
    </source>
</evidence>